<evidence type="ECO:0000313" key="2">
    <source>
        <dbReference type="Proteomes" id="UP000050360"/>
    </source>
</evidence>
<gene>
    <name evidence="1" type="ORF">MPEBLZ_01607</name>
</gene>
<reference evidence="1 2" key="1">
    <citation type="submission" date="2015-09" db="EMBL/GenBank/DDBJ databases">
        <title>A metagenomics-based metabolic model of nitrate-dependent anaerobic oxidation of methane by Methanoperedens-like archaea.</title>
        <authorList>
            <person name="Arshad A."/>
            <person name="Speth D.R."/>
            <person name="De Graaf R.M."/>
            <person name="Op Den Camp H.J."/>
            <person name="Jetten M.S."/>
            <person name="Welte C.U."/>
        </authorList>
    </citation>
    <scope>NUCLEOTIDE SEQUENCE [LARGE SCALE GENOMIC DNA]</scope>
</reference>
<dbReference type="Proteomes" id="UP000050360">
    <property type="component" value="Unassembled WGS sequence"/>
</dbReference>
<comment type="caution">
    <text evidence="1">The sequence shown here is derived from an EMBL/GenBank/DDBJ whole genome shotgun (WGS) entry which is preliminary data.</text>
</comment>
<evidence type="ECO:0000313" key="1">
    <source>
        <dbReference type="EMBL" id="KPQ43826.1"/>
    </source>
</evidence>
<proteinExistence type="predicted"/>
<name>A0A0N8KR34_9EURY</name>
<protein>
    <submittedName>
        <fullName evidence="1">Uncharacterized protein</fullName>
    </submittedName>
</protein>
<accession>A0A0N8KR34</accession>
<dbReference type="AlphaFoldDB" id="A0A0N8KR34"/>
<sequence>MNQTDCKDVCDVVLGALGALGFEFTDNPDYEDVLEALGKVKFVLLHPSDKEKTWPLWDLTLETIEAVAKEKGLSIIGKDSDEIARLTKKGIDAALDFVWEEAVENAIKGTKAVTEDSQLLSADVEGVMPL</sequence>
<dbReference type="EMBL" id="LKCM01000125">
    <property type="protein sequence ID" value="KPQ43826.1"/>
    <property type="molecule type" value="Genomic_DNA"/>
</dbReference>
<organism evidence="1 2">
    <name type="scientific">Candidatus Methanoperedens nitratireducens</name>
    <dbReference type="NCBI Taxonomy" id="1392998"/>
    <lineage>
        <taxon>Archaea</taxon>
        <taxon>Methanobacteriati</taxon>
        <taxon>Methanobacteriota</taxon>
        <taxon>Stenosarchaea group</taxon>
        <taxon>Methanomicrobia</taxon>
        <taxon>Methanosarcinales</taxon>
        <taxon>ANME-2 cluster</taxon>
        <taxon>Candidatus Methanoperedentaceae</taxon>
        <taxon>Candidatus Methanoperedens</taxon>
    </lineage>
</organism>